<dbReference type="GO" id="GO:0005737">
    <property type="term" value="C:cytoplasm"/>
    <property type="evidence" value="ECO:0007669"/>
    <property type="project" value="TreeGrafter"/>
</dbReference>
<dbReference type="SUPFAM" id="SSF51905">
    <property type="entry name" value="FAD/NAD(P)-binding domain"/>
    <property type="match status" value="2"/>
</dbReference>
<comment type="cofactor">
    <cofactor evidence="1">
        <name>FAD</name>
        <dbReference type="ChEBI" id="CHEBI:57692"/>
    </cofactor>
</comment>
<dbReference type="InterPro" id="IPR036188">
    <property type="entry name" value="FAD/NAD-bd_sf"/>
</dbReference>
<dbReference type="GO" id="GO:0016651">
    <property type="term" value="F:oxidoreductase activity, acting on NAD(P)H"/>
    <property type="evidence" value="ECO:0007669"/>
    <property type="project" value="TreeGrafter"/>
</dbReference>
<dbReference type="PANTHER" id="PTHR43557:SF2">
    <property type="entry name" value="RIESKE DOMAIN-CONTAINING PROTEIN-RELATED"/>
    <property type="match status" value="1"/>
</dbReference>
<evidence type="ECO:0000259" key="5">
    <source>
        <dbReference type="Pfam" id="PF07992"/>
    </source>
</evidence>
<organism evidence="7">
    <name type="scientific">Pseudonocardia dioxanivorans (strain ATCC 55486 / DSM 44775 / JCM 13855 / CB1190)</name>
    <dbReference type="NCBI Taxonomy" id="675635"/>
    <lineage>
        <taxon>Bacteria</taxon>
        <taxon>Bacillati</taxon>
        <taxon>Actinomycetota</taxon>
        <taxon>Actinomycetes</taxon>
        <taxon>Pseudonocardiales</taxon>
        <taxon>Pseudonocardiaceae</taxon>
        <taxon>Pseudonocardia</taxon>
    </lineage>
</organism>
<evidence type="ECO:0000256" key="4">
    <source>
        <dbReference type="ARBA" id="ARBA00023002"/>
    </source>
</evidence>
<dbReference type="InterPro" id="IPR016156">
    <property type="entry name" value="FAD/NAD-linked_Rdtase_dimer_sf"/>
</dbReference>
<evidence type="ECO:0000313" key="7">
    <source>
        <dbReference type="EMBL" id="AEA29010.1"/>
    </source>
</evidence>
<keyword evidence="3" id="KW-0274">FAD</keyword>
<dbReference type="Pfam" id="PF07992">
    <property type="entry name" value="Pyr_redox_2"/>
    <property type="match status" value="1"/>
</dbReference>
<feature type="domain" description="FAD/NAD(P)-binding" evidence="5">
    <location>
        <begin position="9"/>
        <end position="304"/>
    </location>
</feature>
<evidence type="ECO:0000259" key="6">
    <source>
        <dbReference type="Pfam" id="PF14759"/>
    </source>
</evidence>
<dbReference type="EMBL" id="CP002596">
    <property type="protein sequence ID" value="AEA29010.1"/>
    <property type="molecule type" value="Genomic_DNA"/>
</dbReference>
<accession>F2L737</accession>
<gene>
    <name evidence="7" type="ORF">Psed_6946</name>
</gene>
<dbReference type="GO" id="GO:0008860">
    <property type="term" value="F:ferredoxin-NAD+ reductase activity"/>
    <property type="evidence" value="ECO:0007669"/>
    <property type="project" value="UniProtKB-EC"/>
</dbReference>
<dbReference type="PRINTS" id="PR00411">
    <property type="entry name" value="PNDRDTASEI"/>
</dbReference>
<feature type="domain" description="Reductase C-terminal" evidence="6">
    <location>
        <begin position="325"/>
        <end position="394"/>
    </location>
</feature>
<dbReference type="Gene3D" id="3.50.50.60">
    <property type="entry name" value="FAD/NAD(P)-binding domain"/>
    <property type="match status" value="2"/>
</dbReference>
<dbReference type="InterPro" id="IPR028202">
    <property type="entry name" value="Reductase_C"/>
</dbReference>
<dbReference type="EC" id="1.18.1.3" evidence="7"/>
<dbReference type="PANTHER" id="PTHR43557">
    <property type="entry name" value="APOPTOSIS-INDUCING FACTOR 1"/>
    <property type="match status" value="1"/>
</dbReference>
<dbReference type="PRINTS" id="PR00368">
    <property type="entry name" value="FADPNR"/>
</dbReference>
<dbReference type="InterPro" id="IPR023753">
    <property type="entry name" value="FAD/NAD-binding_dom"/>
</dbReference>
<keyword evidence="7" id="KW-0614">Plasmid</keyword>
<evidence type="ECO:0000256" key="1">
    <source>
        <dbReference type="ARBA" id="ARBA00001974"/>
    </source>
</evidence>
<dbReference type="AlphaFoldDB" id="F2L737"/>
<name>F2L737_PSEUX</name>
<evidence type="ECO:0000256" key="2">
    <source>
        <dbReference type="ARBA" id="ARBA00022630"/>
    </source>
</evidence>
<dbReference type="SUPFAM" id="SSF55424">
    <property type="entry name" value="FAD/NAD-linked reductases, dimerisation (C-terminal) domain"/>
    <property type="match status" value="1"/>
</dbReference>
<evidence type="ECO:0000256" key="3">
    <source>
        <dbReference type="ARBA" id="ARBA00022827"/>
    </source>
</evidence>
<keyword evidence="2" id="KW-0285">Flavoprotein</keyword>
<protein>
    <submittedName>
        <fullName evidence="7">Ferredoxin--NAD(+) reductase</fullName>
        <ecNumber evidence="7">1.18.1.3</ecNumber>
    </submittedName>
</protein>
<sequence length="397" mass="42124">MSEPATPRHVAIVGASLAGSRTAAALRTLGFTGELTVIGDERHVPYDRPPLSKDVLVDEGEPMLPVLPSGLDAMGAATRLGCAATGLDLRRRRVDLADGTSVEADAVVVATGAQPRRLAVGPELEGVHHLRTWEDALGIRESFRRGARVVVVGAGFIGGEVAAAARRYGLEVTIVEFGSAPFSTGVGPQVGELLREIHIDHGVRVLSGVAVVHVIGAERVEQVLLSDGRTLDVDLLVVGIGVVPSTAWLASSGLDLQDGVRCDAVGAACDAPGVFAVGDVASWWDPRRSRHSRDQHWTAATEQATTAARAILGEARGDEPAPVPYFWSDQYQHKIQMVGVYREDATVELAQGRPADRKFVVTFRVGDVLVGAVGVDSGRAIAEYRQLLKRSREIATP</sequence>
<dbReference type="RefSeq" id="WP_014203899.1">
    <property type="nucleotide sequence ID" value="NC_016600.1"/>
</dbReference>
<reference evidence="7" key="1">
    <citation type="journal article" date="2011" name="J. Bacteriol.">
        <title>Genome sequence of the 1,4-dioxane-degrading Pseudonocardia dioxanivorans strain CB1190.</title>
        <authorList>
            <person name="Sales C.M."/>
            <person name="Mahendra S."/>
            <person name="Grostern A."/>
            <person name="Parales R.E."/>
            <person name="Goodwin L.A."/>
            <person name="Woyke T."/>
            <person name="Nolan M."/>
            <person name="Lapidus A."/>
            <person name="Chertkov O."/>
            <person name="Ovchinnikova G."/>
            <person name="Sczyrba A."/>
            <person name="Alvarez-Cohen L."/>
        </authorList>
    </citation>
    <scope>NUCLEOTIDE SEQUENCE</scope>
    <source>
        <strain evidence="7">CB1190</strain>
        <plasmid evidence="7">pPSED02</plasmid>
    </source>
</reference>
<dbReference type="InterPro" id="IPR050446">
    <property type="entry name" value="FAD-oxidoreductase/Apoptosis"/>
</dbReference>
<proteinExistence type="predicted"/>
<geneLocation type="plasmid" evidence="7">
    <name>pPSED02</name>
</geneLocation>
<dbReference type="Gene3D" id="3.30.390.30">
    <property type="match status" value="1"/>
</dbReference>
<dbReference type="Pfam" id="PF14759">
    <property type="entry name" value="Reductase_C"/>
    <property type="match status" value="1"/>
</dbReference>
<keyword evidence="4 7" id="KW-0560">Oxidoreductase</keyword>